<evidence type="ECO:0000313" key="3">
    <source>
        <dbReference type="Proteomes" id="UP000224130"/>
    </source>
</evidence>
<sequence>MRPAAVLGEARRNLLSGTTRAAVLVAVAATLLGVLAVADVRAVVGVVQSAAEYRAAAGSVQVLDAPGQVDGARCEALARVDGVVAAGAVRAGGEVRSLNLPSTPLTSLEVTPGLGGVLGAQAASAGIWLPHELAVALGASAGDVLATDRGAAVVGAVFAYPADGRDPAPSYAVLEPVPAGAGAFDACWAEVWPADERTTNLLWTVVDADPDAEQPPTLGPLNTTLGRDFDPAALLQERVTRFAPWAALVVGLALGLVAVRLRRLELAATLHAGVGRSALAWQVLVETLCWVLAAAVVAGAVVAGAAAWHHPAPDVAVWWTGMRTVAVGLVAVLGGAVGTALATRESHLFRWFKER</sequence>
<feature type="transmembrane region" description="Helical" evidence="1">
    <location>
        <begin position="283"/>
        <end position="308"/>
    </location>
</feature>
<keyword evidence="1" id="KW-0812">Transmembrane</keyword>
<evidence type="ECO:0000256" key="1">
    <source>
        <dbReference type="SAM" id="Phobius"/>
    </source>
</evidence>
<dbReference type="AlphaFoldDB" id="A0A2A9ETB8"/>
<dbReference type="EMBL" id="PDJJ01000001">
    <property type="protein sequence ID" value="PFG41781.1"/>
    <property type="molecule type" value="Genomic_DNA"/>
</dbReference>
<gene>
    <name evidence="2" type="ORF">ATJ88_0424</name>
</gene>
<accession>A0A2A9ETB8</accession>
<evidence type="ECO:0000313" key="2">
    <source>
        <dbReference type="EMBL" id="PFG41781.1"/>
    </source>
</evidence>
<feature type="transmembrane region" description="Helical" evidence="1">
    <location>
        <begin position="320"/>
        <end position="343"/>
    </location>
</feature>
<reference evidence="2 3" key="1">
    <citation type="submission" date="2017-10" db="EMBL/GenBank/DDBJ databases">
        <title>Sequencing the genomes of 1000 actinobacteria strains.</title>
        <authorList>
            <person name="Klenk H.-P."/>
        </authorList>
    </citation>
    <scope>NUCLEOTIDE SEQUENCE [LARGE SCALE GENOMIC DNA]</scope>
    <source>
        <strain evidence="2 3">DSM 21863</strain>
    </source>
</reference>
<protein>
    <recommendedName>
        <fullName evidence="4">FtsX-like permease family protein</fullName>
    </recommendedName>
</protein>
<keyword evidence="1" id="KW-1133">Transmembrane helix</keyword>
<dbReference type="Proteomes" id="UP000224130">
    <property type="component" value="Unassembled WGS sequence"/>
</dbReference>
<keyword evidence="1" id="KW-0472">Membrane</keyword>
<name>A0A2A9ETB8_9MICO</name>
<proteinExistence type="predicted"/>
<organism evidence="2 3">
    <name type="scientific">Isoptericola jiangsuensis</name>
    <dbReference type="NCBI Taxonomy" id="548579"/>
    <lineage>
        <taxon>Bacteria</taxon>
        <taxon>Bacillati</taxon>
        <taxon>Actinomycetota</taxon>
        <taxon>Actinomycetes</taxon>
        <taxon>Micrococcales</taxon>
        <taxon>Promicromonosporaceae</taxon>
        <taxon>Isoptericola</taxon>
    </lineage>
</organism>
<comment type="caution">
    <text evidence="2">The sequence shown here is derived from an EMBL/GenBank/DDBJ whole genome shotgun (WGS) entry which is preliminary data.</text>
</comment>
<evidence type="ECO:0008006" key="4">
    <source>
        <dbReference type="Google" id="ProtNLM"/>
    </source>
</evidence>
<keyword evidence="3" id="KW-1185">Reference proteome</keyword>
<feature type="transmembrane region" description="Helical" evidence="1">
    <location>
        <begin position="242"/>
        <end position="262"/>
    </location>
</feature>